<name>A0A151S4Z6_CAJCA</name>
<dbReference type="AlphaFoldDB" id="A0A151S4Z6"/>
<evidence type="ECO:0008006" key="3">
    <source>
        <dbReference type="Google" id="ProtNLM"/>
    </source>
</evidence>
<dbReference type="Proteomes" id="UP000075243">
    <property type="component" value="Unassembled WGS sequence"/>
</dbReference>
<keyword evidence="2" id="KW-1185">Reference proteome</keyword>
<sequence length="53" mass="6429">MLHATFCMKDLGQLTYFLGLEVHHRSNGIYLNQHKYIQAWYVDKWWVALFNDL</sequence>
<dbReference type="Gramene" id="C.cajan_27000.t">
    <property type="protein sequence ID" value="C.cajan_27000.t.cds1"/>
    <property type="gene ID" value="C.cajan_27000"/>
</dbReference>
<gene>
    <name evidence="1" type="ORF">KK1_028372</name>
</gene>
<reference evidence="1" key="1">
    <citation type="journal article" date="2012" name="Nat. Biotechnol.">
        <title>Draft genome sequence of pigeonpea (Cajanus cajan), an orphan legume crop of resource-poor farmers.</title>
        <authorList>
            <person name="Varshney R.K."/>
            <person name="Chen W."/>
            <person name="Li Y."/>
            <person name="Bharti A.K."/>
            <person name="Saxena R.K."/>
            <person name="Schlueter J.A."/>
            <person name="Donoghue M.T."/>
            <person name="Azam S."/>
            <person name="Fan G."/>
            <person name="Whaley A.M."/>
            <person name="Farmer A.D."/>
            <person name="Sheridan J."/>
            <person name="Iwata A."/>
            <person name="Tuteja R."/>
            <person name="Penmetsa R.V."/>
            <person name="Wu W."/>
            <person name="Upadhyaya H.D."/>
            <person name="Yang S.P."/>
            <person name="Shah T."/>
            <person name="Saxena K.B."/>
            <person name="Michael T."/>
            <person name="McCombie W.R."/>
            <person name="Yang B."/>
            <person name="Zhang G."/>
            <person name="Yang H."/>
            <person name="Wang J."/>
            <person name="Spillane C."/>
            <person name="Cook D.R."/>
            <person name="May G.D."/>
            <person name="Xu X."/>
            <person name="Jackson S.A."/>
        </authorList>
    </citation>
    <scope>NUCLEOTIDE SEQUENCE [LARGE SCALE GENOMIC DNA]</scope>
</reference>
<evidence type="ECO:0000313" key="1">
    <source>
        <dbReference type="EMBL" id="KYP49872.1"/>
    </source>
</evidence>
<proteinExistence type="predicted"/>
<organism evidence="1 2">
    <name type="scientific">Cajanus cajan</name>
    <name type="common">Pigeon pea</name>
    <name type="synonym">Cajanus indicus</name>
    <dbReference type="NCBI Taxonomy" id="3821"/>
    <lineage>
        <taxon>Eukaryota</taxon>
        <taxon>Viridiplantae</taxon>
        <taxon>Streptophyta</taxon>
        <taxon>Embryophyta</taxon>
        <taxon>Tracheophyta</taxon>
        <taxon>Spermatophyta</taxon>
        <taxon>Magnoliopsida</taxon>
        <taxon>eudicotyledons</taxon>
        <taxon>Gunneridae</taxon>
        <taxon>Pentapetalae</taxon>
        <taxon>rosids</taxon>
        <taxon>fabids</taxon>
        <taxon>Fabales</taxon>
        <taxon>Fabaceae</taxon>
        <taxon>Papilionoideae</taxon>
        <taxon>50 kb inversion clade</taxon>
        <taxon>NPAAA clade</taxon>
        <taxon>indigoferoid/millettioid clade</taxon>
        <taxon>Phaseoleae</taxon>
        <taxon>Cajanus</taxon>
    </lineage>
</organism>
<evidence type="ECO:0000313" key="2">
    <source>
        <dbReference type="Proteomes" id="UP000075243"/>
    </source>
</evidence>
<protein>
    <recommendedName>
        <fullName evidence="3">Reverse transcriptase Ty1/copia-type domain-containing protein</fullName>
    </recommendedName>
</protein>
<accession>A0A151S4Z6</accession>
<dbReference type="EMBL" id="KQ483467">
    <property type="protein sequence ID" value="KYP49872.1"/>
    <property type="molecule type" value="Genomic_DNA"/>
</dbReference>